<feature type="domain" description="HTH cro/C1-type" evidence="1">
    <location>
        <begin position="16"/>
        <end position="70"/>
    </location>
</feature>
<dbReference type="InterPro" id="IPR010982">
    <property type="entry name" value="Lambda_DNA-bd_dom_sf"/>
</dbReference>
<sequence length="79" mass="8793">MKVRNTTYLKAFGEHLKKVIVSQEKTPEEVAAHGGLETKQVYRVINGEHSATISIIYSIAKGVGVPPKDLFDFEFEDVS</sequence>
<reference evidence="2 3" key="1">
    <citation type="submission" date="2020-01" db="EMBL/GenBank/DDBJ databases">
        <title>Complete genome sequence of Chitinophaga sp. H33E-04 isolated from quinoa roots.</title>
        <authorList>
            <person name="Weon H.-Y."/>
            <person name="Lee S.A."/>
        </authorList>
    </citation>
    <scope>NUCLEOTIDE SEQUENCE [LARGE SCALE GENOMIC DNA]</scope>
    <source>
        <strain evidence="2 3">H33E-04</strain>
    </source>
</reference>
<keyword evidence="3" id="KW-1185">Reference proteome</keyword>
<gene>
    <name evidence="2" type="ORF">GWR21_28305</name>
</gene>
<accession>A0A6B9ZN87</accession>
<name>A0A6B9ZN87_9BACT</name>
<evidence type="ECO:0000313" key="3">
    <source>
        <dbReference type="Proteomes" id="UP000476411"/>
    </source>
</evidence>
<evidence type="ECO:0000313" key="2">
    <source>
        <dbReference type="EMBL" id="QHS63349.1"/>
    </source>
</evidence>
<proteinExistence type="predicted"/>
<dbReference type="Gene3D" id="1.10.260.40">
    <property type="entry name" value="lambda repressor-like DNA-binding domains"/>
    <property type="match status" value="1"/>
</dbReference>
<organism evidence="2 3">
    <name type="scientific">Chitinophaga agri</name>
    <dbReference type="NCBI Taxonomy" id="2703787"/>
    <lineage>
        <taxon>Bacteria</taxon>
        <taxon>Pseudomonadati</taxon>
        <taxon>Bacteroidota</taxon>
        <taxon>Chitinophagia</taxon>
        <taxon>Chitinophagales</taxon>
        <taxon>Chitinophagaceae</taxon>
        <taxon>Chitinophaga</taxon>
    </lineage>
</organism>
<dbReference type="SUPFAM" id="SSF47413">
    <property type="entry name" value="lambda repressor-like DNA-binding domains"/>
    <property type="match status" value="1"/>
</dbReference>
<dbReference type="EMBL" id="CP048113">
    <property type="protein sequence ID" value="QHS63349.1"/>
    <property type="molecule type" value="Genomic_DNA"/>
</dbReference>
<dbReference type="CDD" id="cd00093">
    <property type="entry name" value="HTH_XRE"/>
    <property type="match status" value="1"/>
</dbReference>
<dbReference type="RefSeq" id="WP_162335065.1">
    <property type="nucleotide sequence ID" value="NZ_CP048113.1"/>
</dbReference>
<evidence type="ECO:0000259" key="1">
    <source>
        <dbReference type="PROSITE" id="PS50943"/>
    </source>
</evidence>
<dbReference type="Proteomes" id="UP000476411">
    <property type="component" value="Chromosome"/>
</dbReference>
<dbReference type="InterPro" id="IPR001387">
    <property type="entry name" value="Cro/C1-type_HTH"/>
</dbReference>
<dbReference type="AlphaFoldDB" id="A0A6B9ZN87"/>
<dbReference type="KEGG" id="chih:GWR21_28305"/>
<protein>
    <submittedName>
        <fullName evidence="2">Helix-turn-helix transcriptional regulator</fullName>
    </submittedName>
</protein>
<dbReference type="PROSITE" id="PS50943">
    <property type="entry name" value="HTH_CROC1"/>
    <property type="match status" value="1"/>
</dbReference>
<dbReference type="GO" id="GO:0003677">
    <property type="term" value="F:DNA binding"/>
    <property type="evidence" value="ECO:0007669"/>
    <property type="project" value="InterPro"/>
</dbReference>